<dbReference type="PANTHER" id="PTHR31616">
    <property type="entry name" value="TREHALASE"/>
    <property type="match status" value="1"/>
</dbReference>
<dbReference type="InterPro" id="IPR008928">
    <property type="entry name" value="6-hairpin_glycosidase_sf"/>
</dbReference>
<keyword evidence="4" id="KW-1185">Reference proteome</keyword>
<name>A0ABR7LIP9_9ACTN</name>
<reference evidence="3 4" key="1">
    <citation type="submission" date="2020-06" db="EMBL/GenBank/DDBJ databases">
        <title>Actinomadura xiongansis sp. nov., isolated from soil of Baiyangdian.</title>
        <authorList>
            <person name="Zhang X."/>
        </authorList>
    </citation>
    <scope>NUCLEOTIDE SEQUENCE [LARGE SCALE GENOMIC DNA]</scope>
    <source>
        <strain evidence="3 4">HBUM206468</strain>
    </source>
</reference>
<dbReference type="Pfam" id="PF00723">
    <property type="entry name" value="Glyco_hydro_15"/>
    <property type="match status" value="1"/>
</dbReference>
<dbReference type="PANTHER" id="PTHR31616:SF0">
    <property type="entry name" value="GLUCAN 1,4-ALPHA-GLUCOSIDASE"/>
    <property type="match status" value="1"/>
</dbReference>
<gene>
    <name evidence="3" type="ORF">HKK74_03950</name>
</gene>
<accession>A0ABR7LIP9</accession>
<sequence length="470" mass="50558">MTGRNALVTSATTRTIRRVVALLVIAALAATCGATIPDRNLPEWSSPGLVGGGGWPFASEPLDPLDAYGATYLPDSSVVLLRDGRARFIPFGAEDPVTVLREDPRVDVALRTDRSWLRAGKVPGTLPVHRNMAARALLDLRLLTRPSGASIASWYGAWRFVWPRDSAFAIAALAATGHAPEARRILRFLARVQDQDGMWAARYETDGSAVTDGRRFQLDSLGWVLWAGWFLTVHDPGTRNIPELWPMVRRAADRLSATLGADGLPPPSSDYWERSPQAEEDPRRPTLGVVGAVLAGLRGATAIARTRGATEETHRWRMAADRLSAAISRQFAPYGYPRSPIKGGAMDAAVTFLAPPFAAYDPAVDTAVHTAAAKLRLPGGGVLPGERWAGNREVAWTPETAMFALTAAASGQRAEAADWLDWLAGHRTTLGVLPEKVDQYGRPAAVAPLGWTASLVVLALEALDGRLPIP</sequence>
<dbReference type="Proteomes" id="UP000805614">
    <property type="component" value="Unassembled WGS sequence"/>
</dbReference>
<dbReference type="InterPro" id="IPR011613">
    <property type="entry name" value="GH15-like"/>
</dbReference>
<dbReference type="Gene3D" id="1.50.10.10">
    <property type="match status" value="1"/>
</dbReference>
<dbReference type="InterPro" id="IPR012341">
    <property type="entry name" value="6hp_glycosidase-like_sf"/>
</dbReference>
<feature type="region of interest" description="Disordered" evidence="1">
    <location>
        <begin position="259"/>
        <end position="284"/>
    </location>
</feature>
<feature type="domain" description="GH15-like" evidence="2">
    <location>
        <begin position="129"/>
        <end position="336"/>
    </location>
</feature>
<comment type="caution">
    <text evidence="3">The sequence shown here is derived from an EMBL/GenBank/DDBJ whole genome shotgun (WGS) entry which is preliminary data.</text>
</comment>
<evidence type="ECO:0000256" key="1">
    <source>
        <dbReference type="SAM" id="MobiDB-lite"/>
    </source>
</evidence>
<dbReference type="GO" id="GO:0016787">
    <property type="term" value="F:hydrolase activity"/>
    <property type="evidence" value="ECO:0007669"/>
    <property type="project" value="UniProtKB-KW"/>
</dbReference>
<protein>
    <submittedName>
        <fullName evidence="3">Glycoside hydrolase family 15</fullName>
    </submittedName>
</protein>
<evidence type="ECO:0000313" key="4">
    <source>
        <dbReference type="Proteomes" id="UP000805614"/>
    </source>
</evidence>
<dbReference type="EMBL" id="JABVEC010000002">
    <property type="protein sequence ID" value="MBC6464651.1"/>
    <property type="molecule type" value="Genomic_DNA"/>
</dbReference>
<organism evidence="3 4">
    <name type="scientific">Actinomadura alba</name>
    <dbReference type="NCBI Taxonomy" id="406431"/>
    <lineage>
        <taxon>Bacteria</taxon>
        <taxon>Bacillati</taxon>
        <taxon>Actinomycetota</taxon>
        <taxon>Actinomycetes</taxon>
        <taxon>Streptosporangiales</taxon>
        <taxon>Thermomonosporaceae</taxon>
        <taxon>Actinomadura</taxon>
    </lineage>
</organism>
<evidence type="ECO:0000313" key="3">
    <source>
        <dbReference type="EMBL" id="MBC6464651.1"/>
    </source>
</evidence>
<keyword evidence="3" id="KW-0378">Hydrolase</keyword>
<feature type="compositionally biased region" description="Basic and acidic residues" evidence="1">
    <location>
        <begin position="271"/>
        <end position="284"/>
    </location>
</feature>
<proteinExistence type="predicted"/>
<evidence type="ECO:0000259" key="2">
    <source>
        <dbReference type="Pfam" id="PF00723"/>
    </source>
</evidence>
<dbReference type="SUPFAM" id="SSF48208">
    <property type="entry name" value="Six-hairpin glycosidases"/>
    <property type="match status" value="1"/>
</dbReference>